<reference evidence="1 2" key="1">
    <citation type="submission" date="2024-08" db="EMBL/GenBank/DDBJ databases">
        <title>Gnathostoma spinigerum genome.</title>
        <authorList>
            <person name="Gonzalez-Bertolin B."/>
            <person name="Monzon S."/>
            <person name="Zaballos A."/>
            <person name="Jimenez P."/>
            <person name="Dekumyoy P."/>
            <person name="Varona S."/>
            <person name="Cuesta I."/>
            <person name="Sumanam S."/>
            <person name="Adisakwattana P."/>
            <person name="Gasser R.B."/>
            <person name="Hernandez-Gonzalez A."/>
            <person name="Young N.D."/>
            <person name="Perteguer M.J."/>
        </authorList>
    </citation>
    <scope>NUCLEOTIDE SEQUENCE [LARGE SCALE GENOMIC DNA]</scope>
    <source>
        <strain evidence="1">AL3</strain>
        <tissue evidence="1">Liver</tissue>
    </source>
</reference>
<dbReference type="Proteomes" id="UP001608902">
    <property type="component" value="Unassembled WGS sequence"/>
</dbReference>
<organism evidence="1 2">
    <name type="scientific">Gnathostoma spinigerum</name>
    <dbReference type="NCBI Taxonomy" id="75299"/>
    <lineage>
        <taxon>Eukaryota</taxon>
        <taxon>Metazoa</taxon>
        <taxon>Ecdysozoa</taxon>
        <taxon>Nematoda</taxon>
        <taxon>Chromadorea</taxon>
        <taxon>Rhabditida</taxon>
        <taxon>Spirurina</taxon>
        <taxon>Gnathostomatomorpha</taxon>
        <taxon>Gnathostomatoidea</taxon>
        <taxon>Gnathostomatidae</taxon>
        <taxon>Gnathostoma</taxon>
    </lineage>
</organism>
<dbReference type="AlphaFoldDB" id="A0ABD6EW01"/>
<dbReference type="EMBL" id="JBGFUD010012720">
    <property type="protein sequence ID" value="MFH4983536.1"/>
    <property type="molecule type" value="Genomic_DNA"/>
</dbReference>
<name>A0ABD6EW01_9BILA</name>
<accession>A0ABD6EW01</accession>
<gene>
    <name evidence="1" type="ORF">AB6A40_010245</name>
</gene>
<protein>
    <submittedName>
        <fullName evidence="1">Uncharacterized protein</fullName>
    </submittedName>
</protein>
<proteinExistence type="predicted"/>
<evidence type="ECO:0000313" key="1">
    <source>
        <dbReference type="EMBL" id="MFH4983536.1"/>
    </source>
</evidence>
<keyword evidence="2" id="KW-1185">Reference proteome</keyword>
<sequence>MVSDFFLKNSDPVDVVIGEQMSGVVVFLLIKSNRTAAFAPLLLSKLVWAEHGRLSCKYRRPICQQQIGTDGRRSNQVPSKSVYLSNSRKLDLLHMLSEKVSVKPWKERS</sequence>
<comment type="caution">
    <text evidence="1">The sequence shown here is derived from an EMBL/GenBank/DDBJ whole genome shotgun (WGS) entry which is preliminary data.</text>
</comment>
<evidence type="ECO:0000313" key="2">
    <source>
        <dbReference type="Proteomes" id="UP001608902"/>
    </source>
</evidence>